<sequence length="107" mass="12828">MTILYADRYIICDDESITIHWYYFPLGISKTITYDRIKSIKEEELNLLQGKLRLWGMDLTPYWFHLDLLRPAKNKFILIDDGEWIKPAITPENYHKVLEILQDKILV</sequence>
<name>K9XZQ5_STAC7</name>
<proteinExistence type="predicted"/>
<organism evidence="1 2">
    <name type="scientific">Stanieria cyanosphaera (strain ATCC 29371 / PCC 7437)</name>
    <dbReference type="NCBI Taxonomy" id="111780"/>
    <lineage>
        <taxon>Bacteria</taxon>
        <taxon>Bacillati</taxon>
        <taxon>Cyanobacteriota</taxon>
        <taxon>Cyanophyceae</taxon>
        <taxon>Pleurocapsales</taxon>
        <taxon>Dermocarpellaceae</taxon>
        <taxon>Stanieria</taxon>
    </lineage>
</organism>
<gene>
    <name evidence="1" type="ordered locus">Sta7437_4052</name>
</gene>
<keyword evidence="2" id="KW-1185">Reference proteome</keyword>
<dbReference type="EMBL" id="CP003653">
    <property type="protein sequence ID" value="AFZ37529.1"/>
    <property type="molecule type" value="Genomic_DNA"/>
</dbReference>
<accession>K9XZQ5</accession>
<dbReference type="Proteomes" id="UP000010473">
    <property type="component" value="Chromosome"/>
</dbReference>
<dbReference type="eggNOG" id="ENOG5032XGI">
    <property type="taxonomic scope" value="Bacteria"/>
</dbReference>
<dbReference type="HOGENOM" id="CLU_157259_0_0_3"/>
<evidence type="ECO:0000313" key="2">
    <source>
        <dbReference type="Proteomes" id="UP000010473"/>
    </source>
</evidence>
<evidence type="ECO:0000313" key="1">
    <source>
        <dbReference type="EMBL" id="AFZ37529.1"/>
    </source>
</evidence>
<protein>
    <submittedName>
        <fullName evidence="1">Uncharacterized protein</fullName>
    </submittedName>
</protein>
<dbReference type="STRING" id="111780.Sta7437_4052"/>
<dbReference type="OrthoDB" id="582148at2"/>
<dbReference type="AlphaFoldDB" id="K9XZQ5"/>
<dbReference type="RefSeq" id="WP_015195187.1">
    <property type="nucleotide sequence ID" value="NC_019748.1"/>
</dbReference>
<reference evidence="2" key="1">
    <citation type="journal article" date="2013" name="Proc. Natl. Acad. Sci. U.S.A.">
        <title>Improving the coverage of the cyanobacterial phylum using diversity-driven genome sequencing.</title>
        <authorList>
            <person name="Shih P.M."/>
            <person name="Wu D."/>
            <person name="Latifi A."/>
            <person name="Axen S.D."/>
            <person name="Fewer D.P."/>
            <person name="Talla E."/>
            <person name="Calteau A."/>
            <person name="Cai F."/>
            <person name="Tandeau de Marsac N."/>
            <person name="Rippka R."/>
            <person name="Herdman M."/>
            <person name="Sivonen K."/>
            <person name="Coursin T."/>
            <person name="Laurent T."/>
            <person name="Goodwin L."/>
            <person name="Nolan M."/>
            <person name="Davenport K.W."/>
            <person name="Han C.S."/>
            <person name="Rubin E.M."/>
            <person name="Eisen J.A."/>
            <person name="Woyke T."/>
            <person name="Gugger M."/>
            <person name="Kerfeld C.A."/>
        </authorList>
    </citation>
    <scope>NUCLEOTIDE SEQUENCE [LARGE SCALE GENOMIC DNA]</scope>
    <source>
        <strain evidence="2">ATCC 29371 / PCC 7437</strain>
    </source>
</reference>
<dbReference type="KEGG" id="scs:Sta7437_4052"/>